<evidence type="ECO:0000256" key="7">
    <source>
        <dbReference type="ARBA" id="ARBA00023150"/>
    </source>
</evidence>
<comment type="caution">
    <text evidence="8">Lacks conserved residue(s) required for the propagation of feature annotation.</text>
</comment>
<dbReference type="Proteomes" id="UP000005275">
    <property type="component" value="Chromosome"/>
</dbReference>
<comment type="similarity">
    <text evidence="8">Belongs to the MobA family.</text>
</comment>
<feature type="binding site" evidence="8">
    <location>
        <position position="104"/>
    </location>
    <ligand>
        <name>Mg(2+)</name>
        <dbReference type="ChEBI" id="CHEBI:18420"/>
    </ligand>
</feature>
<dbReference type="PANTHER" id="PTHR19136">
    <property type="entry name" value="MOLYBDENUM COFACTOR GUANYLYLTRANSFERASE"/>
    <property type="match status" value="1"/>
</dbReference>
<evidence type="ECO:0000256" key="6">
    <source>
        <dbReference type="ARBA" id="ARBA00023134"/>
    </source>
</evidence>
<evidence type="ECO:0000313" key="10">
    <source>
        <dbReference type="EMBL" id="AHF02865.1"/>
    </source>
</evidence>
<dbReference type="HOGENOM" id="CLU_055597_5_1_6"/>
<comment type="catalytic activity">
    <reaction evidence="8">
        <text>Mo-molybdopterin + GTP + H(+) = Mo-molybdopterin guanine dinucleotide + diphosphate</text>
        <dbReference type="Rhea" id="RHEA:34243"/>
        <dbReference type="ChEBI" id="CHEBI:15378"/>
        <dbReference type="ChEBI" id="CHEBI:33019"/>
        <dbReference type="ChEBI" id="CHEBI:37565"/>
        <dbReference type="ChEBI" id="CHEBI:71302"/>
        <dbReference type="ChEBI" id="CHEBI:71310"/>
        <dbReference type="EC" id="2.7.7.77"/>
    </reaction>
</comment>
<dbReference type="GO" id="GO:0005737">
    <property type="term" value="C:cytoplasm"/>
    <property type="evidence" value="ECO:0007669"/>
    <property type="project" value="UniProtKB-SubCell"/>
</dbReference>
<sequence length="212" mass="23269">MHPLHAHDAITGVILAGGRARRMDGMDKGLVAVAGRPLIEWVLAALRPQVDNILISANRNLARYSDYGYPVIRDPLPDYPGPLAGILGALRAAPTGWILTLPCDDPTPPRDLLARLRAALNEQGGVIACAHDGERPQPLHALLPTALAPDLADYLADGERRLWTWLTRYRLAHAFYNASTWPDLNLNTPEQRRHAELKLLTSKDLDSPSPPL</sequence>
<dbReference type="GO" id="GO:0005525">
    <property type="term" value="F:GTP binding"/>
    <property type="evidence" value="ECO:0007669"/>
    <property type="project" value="UniProtKB-UniRule"/>
</dbReference>
<dbReference type="KEGG" id="mpur:MARPU_02525"/>
<keyword evidence="2 8" id="KW-0808">Transferase</keyword>
<keyword evidence="4 8" id="KW-0547">Nucleotide-binding</keyword>
<keyword evidence="3 8" id="KW-0479">Metal-binding</keyword>
<feature type="binding site" evidence="8">
    <location>
        <position position="74"/>
    </location>
    <ligand>
        <name>GTP</name>
        <dbReference type="ChEBI" id="CHEBI:37565"/>
    </ligand>
</feature>
<evidence type="ECO:0000313" key="11">
    <source>
        <dbReference type="Proteomes" id="UP000005275"/>
    </source>
</evidence>
<keyword evidence="1 8" id="KW-0963">Cytoplasm</keyword>
<evidence type="ECO:0000256" key="8">
    <source>
        <dbReference type="HAMAP-Rule" id="MF_00316"/>
    </source>
</evidence>
<organism evidence="10 11">
    <name type="scientific">Marichromatium purpuratum 984</name>
    <dbReference type="NCBI Taxonomy" id="765910"/>
    <lineage>
        <taxon>Bacteria</taxon>
        <taxon>Pseudomonadati</taxon>
        <taxon>Pseudomonadota</taxon>
        <taxon>Gammaproteobacteria</taxon>
        <taxon>Chromatiales</taxon>
        <taxon>Chromatiaceae</taxon>
        <taxon>Marichromatium</taxon>
    </lineage>
</organism>
<dbReference type="AlphaFoldDB" id="W0DW85"/>
<evidence type="ECO:0000256" key="3">
    <source>
        <dbReference type="ARBA" id="ARBA00022723"/>
    </source>
</evidence>
<feature type="domain" description="MobA-like NTP transferase" evidence="9">
    <location>
        <begin position="12"/>
        <end position="168"/>
    </location>
</feature>
<dbReference type="SUPFAM" id="SSF53448">
    <property type="entry name" value="Nucleotide-diphospho-sugar transferases"/>
    <property type="match status" value="1"/>
</dbReference>
<feature type="binding site" evidence="8">
    <location>
        <position position="104"/>
    </location>
    <ligand>
        <name>GTP</name>
        <dbReference type="ChEBI" id="CHEBI:37565"/>
    </ligand>
</feature>
<dbReference type="GO" id="GO:1902758">
    <property type="term" value="P:bis(molybdopterin guanine dinucleotide)molybdenum biosynthetic process"/>
    <property type="evidence" value="ECO:0007669"/>
    <property type="project" value="TreeGrafter"/>
</dbReference>
<dbReference type="HAMAP" id="MF_00316">
    <property type="entry name" value="MobA"/>
    <property type="match status" value="1"/>
</dbReference>
<keyword evidence="5 8" id="KW-0460">Magnesium</keyword>
<keyword evidence="11" id="KW-1185">Reference proteome</keyword>
<proteinExistence type="inferred from homology"/>
<evidence type="ECO:0000256" key="4">
    <source>
        <dbReference type="ARBA" id="ARBA00022741"/>
    </source>
</evidence>
<evidence type="ECO:0000256" key="5">
    <source>
        <dbReference type="ARBA" id="ARBA00022842"/>
    </source>
</evidence>
<evidence type="ECO:0000256" key="1">
    <source>
        <dbReference type="ARBA" id="ARBA00022490"/>
    </source>
</evidence>
<keyword evidence="7 8" id="KW-0501">Molybdenum cofactor biosynthesis</keyword>
<feature type="binding site" evidence="8">
    <location>
        <position position="28"/>
    </location>
    <ligand>
        <name>GTP</name>
        <dbReference type="ChEBI" id="CHEBI:37565"/>
    </ligand>
</feature>
<dbReference type="GO" id="GO:0046872">
    <property type="term" value="F:metal ion binding"/>
    <property type="evidence" value="ECO:0007669"/>
    <property type="project" value="UniProtKB-KW"/>
</dbReference>
<dbReference type="OrthoDB" id="9788394at2"/>
<comment type="subunit">
    <text evidence="8">Monomer.</text>
</comment>
<dbReference type="PANTHER" id="PTHR19136:SF81">
    <property type="entry name" value="MOLYBDENUM COFACTOR GUANYLYLTRANSFERASE"/>
    <property type="match status" value="1"/>
</dbReference>
<dbReference type="GO" id="GO:0061603">
    <property type="term" value="F:molybdenum cofactor guanylyltransferase activity"/>
    <property type="evidence" value="ECO:0007669"/>
    <property type="project" value="UniProtKB-EC"/>
</dbReference>
<gene>
    <name evidence="8" type="primary">mobA</name>
    <name evidence="10" type="ORF">MARPU_02525</name>
</gene>
<dbReference type="EMBL" id="CP007031">
    <property type="protein sequence ID" value="AHF02865.1"/>
    <property type="molecule type" value="Genomic_DNA"/>
</dbReference>
<dbReference type="NCBIfam" id="TIGR02665">
    <property type="entry name" value="molyb_mobA"/>
    <property type="match status" value="1"/>
</dbReference>
<dbReference type="EC" id="2.7.7.77" evidence="8"/>
<reference evidence="10 11" key="1">
    <citation type="submission" date="2013-12" db="EMBL/GenBank/DDBJ databases">
        <authorList>
            <consortium name="DOE Joint Genome Institute"/>
            <person name="Bryant D.A."/>
            <person name="Huntemann M."/>
            <person name="Han J."/>
            <person name="Chen A."/>
            <person name="Kyrpides N."/>
            <person name="Mavromatis K."/>
            <person name="Markowitz V."/>
            <person name="Palaniappan K."/>
            <person name="Ivanova N."/>
            <person name="Schaumberg A."/>
            <person name="Pati A."/>
            <person name="Liolios K."/>
            <person name="Nordberg H.P."/>
            <person name="Cantor M.N."/>
            <person name="Hua S.X."/>
            <person name="Woyke T."/>
        </authorList>
    </citation>
    <scope>NUCLEOTIDE SEQUENCE [LARGE SCALE GENOMIC DNA]</scope>
    <source>
        <strain evidence="10 11">984</strain>
    </source>
</reference>
<feature type="binding site" evidence="8">
    <location>
        <begin position="15"/>
        <end position="17"/>
    </location>
    <ligand>
        <name>GTP</name>
        <dbReference type="ChEBI" id="CHEBI:37565"/>
    </ligand>
</feature>
<comment type="function">
    <text evidence="8">Transfers a GMP moiety from GTP to Mo-molybdopterin (Mo-MPT) cofactor (Moco or molybdenum cofactor) to form Mo-molybdopterin guanine dinucleotide (Mo-MGD) cofactor.</text>
</comment>
<dbReference type="STRING" id="765910.MARPU_02525"/>
<evidence type="ECO:0000259" key="9">
    <source>
        <dbReference type="Pfam" id="PF12804"/>
    </source>
</evidence>
<dbReference type="RefSeq" id="WP_005222550.1">
    <property type="nucleotide sequence ID" value="NZ_CP007031.1"/>
</dbReference>
<dbReference type="Pfam" id="PF12804">
    <property type="entry name" value="NTP_transf_3"/>
    <property type="match status" value="1"/>
</dbReference>
<dbReference type="InterPro" id="IPR029044">
    <property type="entry name" value="Nucleotide-diphossugar_trans"/>
</dbReference>
<accession>W0DW85</accession>
<evidence type="ECO:0000256" key="2">
    <source>
        <dbReference type="ARBA" id="ARBA00022679"/>
    </source>
</evidence>
<comment type="domain">
    <text evidence="8">The N-terminal domain determines nucleotide recognition and specific binding, while the C-terminal domain determines the specific binding to the target protein.</text>
</comment>
<dbReference type="CDD" id="cd02503">
    <property type="entry name" value="MobA"/>
    <property type="match status" value="1"/>
</dbReference>
<name>W0DW85_MARPU</name>
<protein>
    <recommendedName>
        <fullName evidence="8">Molybdenum cofactor guanylyltransferase</fullName>
        <shortName evidence="8">MoCo guanylyltransferase</shortName>
        <ecNumber evidence="8">2.7.7.77</ecNumber>
    </recommendedName>
    <alternativeName>
        <fullName evidence="8">GTP:molybdopterin guanylyltransferase</fullName>
    </alternativeName>
    <alternativeName>
        <fullName evidence="8">Mo-MPT guanylyltransferase</fullName>
    </alternativeName>
    <alternativeName>
        <fullName evidence="8">Molybdopterin guanylyltransferase</fullName>
    </alternativeName>
    <alternativeName>
        <fullName evidence="8">Molybdopterin-guanine dinucleotide synthase</fullName>
        <shortName evidence="8">MGD synthase</shortName>
    </alternativeName>
</protein>
<comment type="cofactor">
    <cofactor evidence="8">
        <name>Mg(2+)</name>
        <dbReference type="ChEBI" id="CHEBI:18420"/>
    </cofactor>
</comment>
<comment type="subcellular location">
    <subcellularLocation>
        <location evidence="8">Cytoplasm</location>
    </subcellularLocation>
</comment>
<dbReference type="InterPro" id="IPR025877">
    <property type="entry name" value="MobA-like_NTP_Trfase"/>
</dbReference>
<dbReference type="Gene3D" id="3.90.550.10">
    <property type="entry name" value="Spore Coat Polysaccharide Biosynthesis Protein SpsA, Chain A"/>
    <property type="match status" value="1"/>
</dbReference>
<dbReference type="InterPro" id="IPR013482">
    <property type="entry name" value="Molybde_CF_guanTrfase"/>
</dbReference>
<keyword evidence="6 8" id="KW-0342">GTP-binding</keyword>
<dbReference type="eggNOG" id="COG0746">
    <property type="taxonomic scope" value="Bacteria"/>
</dbReference>